<dbReference type="AlphaFoldDB" id="A0A376BU15"/>
<name>A0A376BU15_9NEIS</name>
<dbReference type="GO" id="GO:0004792">
    <property type="term" value="F:thiosulfate-cyanide sulfurtransferase activity"/>
    <property type="evidence" value="ECO:0007669"/>
    <property type="project" value="TreeGrafter"/>
</dbReference>
<dbReference type="GO" id="GO:0061605">
    <property type="term" value="F:molybdopterin-synthase adenylyltransferase activity"/>
    <property type="evidence" value="ECO:0007669"/>
    <property type="project" value="UniProtKB-EC"/>
</dbReference>
<evidence type="ECO:0000256" key="1">
    <source>
        <dbReference type="ARBA" id="ARBA00009919"/>
    </source>
</evidence>
<keyword evidence="3" id="KW-0808">Transferase</keyword>
<dbReference type="FunFam" id="3.40.50.720:FF:000080">
    <property type="entry name" value="Thiazole biosynthesis adenylyltransferase ThiF"/>
    <property type="match status" value="1"/>
</dbReference>
<proteinExistence type="inferred from homology"/>
<dbReference type="EC" id="2.7.7.80" evidence="3"/>
<dbReference type="SUPFAM" id="SSF69572">
    <property type="entry name" value="Activating enzymes of the ubiquitin-like proteins"/>
    <property type="match status" value="1"/>
</dbReference>
<dbReference type="STRING" id="1120980.GCA_000745955_00734"/>
<dbReference type="CDD" id="cd00757">
    <property type="entry name" value="ThiF_MoeB_HesA_family"/>
    <property type="match status" value="1"/>
</dbReference>
<reference evidence="3 4" key="1">
    <citation type="submission" date="2018-06" db="EMBL/GenBank/DDBJ databases">
        <authorList>
            <consortium name="Pathogen Informatics"/>
            <person name="Doyle S."/>
        </authorList>
    </citation>
    <scope>NUCLEOTIDE SEQUENCE [LARGE SCALE GENOMIC DNA]</scope>
    <source>
        <strain evidence="3 4">NCTC10283</strain>
    </source>
</reference>
<comment type="similarity">
    <text evidence="1">Belongs to the HesA/MoeB/ThiF family.</text>
</comment>
<dbReference type="Pfam" id="PF00899">
    <property type="entry name" value="ThiF"/>
    <property type="match status" value="1"/>
</dbReference>
<sequence>MMDDQQLLRYSRHILLNEIGVENQEKLLQSTVLVVGCGGLGTAALPYLAAAGVGKLIIADHDTIDETNLQRQITYAETDTGSLKVEKMAQFLRERNSQCIIEVHPHYLNTDDLNQLTAQADVVLDCSDNFATRQAVNAACVQNRKPLVSGAAVRFDGQLIVFRADLDEACYHCLFDMAQADDGACALFGVFAPLVGVMGAAQAAEALKILMSLPVAANVLRCYSALTGEWQQFKFVKNQSCQICAAVGQSSII</sequence>
<dbReference type="InterPro" id="IPR035985">
    <property type="entry name" value="Ubiquitin-activating_enz"/>
</dbReference>
<protein>
    <submittedName>
        <fullName evidence="3">Molybdopterin-synthase adenylyltransferase</fullName>
        <ecNumber evidence="3">2.7.7.80</ecNumber>
    </submittedName>
</protein>
<feature type="domain" description="THIF-type NAD/FAD binding fold" evidence="2">
    <location>
        <begin position="10"/>
        <end position="242"/>
    </location>
</feature>
<dbReference type="PANTHER" id="PTHR10953:SF102">
    <property type="entry name" value="ADENYLYLTRANSFERASE AND SULFURTRANSFERASE MOCS3"/>
    <property type="match status" value="1"/>
</dbReference>
<keyword evidence="3" id="KW-0548">Nucleotidyltransferase</keyword>
<dbReference type="Gene3D" id="3.40.50.720">
    <property type="entry name" value="NAD(P)-binding Rossmann-like Domain"/>
    <property type="match status" value="1"/>
</dbReference>
<dbReference type="GO" id="GO:0008146">
    <property type="term" value="F:sulfotransferase activity"/>
    <property type="evidence" value="ECO:0007669"/>
    <property type="project" value="TreeGrafter"/>
</dbReference>
<dbReference type="PANTHER" id="PTHR10953">
    <property type="entry name" value="UBIQUITIN-ACTIVATING ENZYME E1"/>
    <property type="match status" value="1"/>
</dbReference>
<organism evidence="3 4">
    <name type="scientific">Alysiella crassa</name>
    <dbReference type="NCBI Taxonomy" id="153491"/>
    <lineage>
        <taxon>Bacteria</taxon>
        <taxon>Pseudomonadati</taxon>
        <taxon>Pseudomonadota</taxon>
        <taxon>Betaproteobacteria</taxon>
        <taxon>Neisseriales</taxon>
        <taxon>Neisseriaceae</taxon>
        <taxon>Alysiella</taxon>
    </lineage>
</organism>
<dbReference type="InterPro" id="IPR045886">
    <property type="entry name" value="ThiF/MoeB/HesA"/>
</dbReference>
<evidence type="ECO:0000313" key="3">
    <source>
        <dbReference type="EMBL" id="SSY80440.1"/>
    </source>
</evidence>
<dbReference type="InterPro" id="IPR000594">
    <property type="entry name" value="ThiF_NAD_FAD-bd"/>
</dbReference>
<gene>
    <name evidence="3" type="primary">moeB</name>
    <name evidence="3" type="ORF">NCTC10283_01999</name>
</gene>
<dbReference type="GO" id="GO:0005829">
    <property type="term" value="C:cytosol"/>
    <property type="evidence" value="ECO:0007669"/>
    <property type="project" value="TreeGrafter"/>
</dbReference>
<dbReference type="Proteomes" id="UP000254209">
    <property type="component" value="Unassembled WGS sequence"/>
</dbReference>
<evidence type="ECO:0000259" key="2">
    <source>
        <dbReference type="Pfam" id="PF00899"/>
    </source>
</evidence>
<dbReference type="EMBL" id="UFSO01000003">
    <property type="protein sequence ID" value="SSY80440.1"/>
    <property type="molecule type" value="Genomic_DNA"/>
</dbReference>
<keyword evidence="4" id="KW-1185">Reference proteome</keyword>
<dbReference type="GO" id="GO:0008641">
    <property type="term" value="F:ubiquitin-like modifier activating enzyme activity"/>
    <property type="evidence" value="ECO:0007669"/>
    <property type="project" value="InterPro"/>
</dbReference>
<evidence type="ECO:0000313" key="4">
    <source>
        <dbReference type="Proteomes" id="UP000254209"/>
    </source>
</evidence>
<accession>A0A376BU15</accession>